<evidence type="ECO:0000256" key="1">
    <source>
        <dbReference type="ARBA" id="ARBA00022980"/>
    </source>
</evidence>
<sequence length="120" mass="13074">MVVIRLRRLGAKKRPFYHVIVADKRFAATGRFIQQVGIFNPIAKGKEIRLRLDLEAINAWIAKGAQPSDRVKRLLVENEMGEEAVLKAKADKHAAAVAAKKAAAEAKAKAEAEASESAEA</sequence>
<gene>
    <name evidence="3" type="primary">rpsP</name>
    <name evidence="4" type="ORF">SAMN02745213_02068</name>
</gene>
<dbReference type="InterPro" id="IPR000307">
    <property type="entry name" value="Ribosomal_bS16"/>
</dbReference>
<evidence type="ECO:0000256" key="3">
    <source>
        <dbReference type="HAMAP-Rule" id="MF_00385"/>
    </source>
</evidence>
<dbReference type="PANTHER" id="PTHR12919">
    <property type="entry name" value="30S RIBOSOMAL PROTEIN S16"/>
    <property type="match status" value="1"/>
</dbReference>
<dbReference type="STRING" id="83771.SAMN02910357_00600"/>
<name>A0A1T4VUT1_9GAMM</name>
<reference evidence="5" key="1">
    <citation type="submission" date="2017-02" db="EMBL/GenBank/DDBJ databases">
        <authorList>
            <person name="Varghese N."/>
            <person name="Submissions S."/>
        </authorList>
    </citation>
    <scope>NUCLEOTIDE SEQUENCE [LARGE SCALE GENOMIC DNA]</scope>
    <source>
        <strain evidence="5">DSM 3072</strain>
    </source>
</reference>
<dbReference type="HAMAP" id="MF_00385">
    <property type="entry name" value="Ribosomal_bS16"/>
    <property type="match status" value="1"/>
</dbReference>
<dbReference type="EMBL" id="FUXX01000049">
    <property type="protein sequence ID" value="SKA68679.1"/>
    <property type="molecule type" value="Genomic_DNA"/>
</dbReference>
<dbReference type="GO" id="GO:0006412">
    <property type="term" value="P:translation"/>
    <property type="evidence" value="ECO:0007669"/>
    <property type="project" value="UniProtKB-UniRule"/>
</dbReference>
<dbReference type="GO" id="GO:0005737">
    <property type="term" value="C:cytoplasm"/>
    <property type="evidence" value="ECO:0007669"/>
    <property type="project" value="UniProtKB-ARBA"/>
</dbReference>
<dbReference type="Pfam" id="PF00886">
    <property type="entry name" value="Ribosomal_S16"/>
    <property type="match status" value="1"/>
</dbReference>
<evidence type="ECO:0000256" key="2">
    <source>
        <dbReference type="ARBA" id="ARBA00023274"/>
    </source>
</evidence>
<dbReference type="Proteomes" id="UP000242432">
    <property type="component" value="Unassembled WGS sequence"/>
</dbReference>
<dbReference type="Gene3D" id="3.30.1320.10">
    <property type="match status" value="1"/>
</dbReference>
<dbReference type="GO" id="GO:0015935">
    <property type="term" value="C:small ribosomal subunit"/>
    <property type="evidence" value="ECO:0007669"/>
    <property type="project" value="TreeGrafter"/>
</dbReference>
<dbReference type="AlphaFoldDB" id="A0A1T4VUT1"/>
<keyword evidence="5" id="KW-1185">Reference proteome</keyword>
<proteinExistence type="inferred from homology"/>
<dbReference type="PANTHER" id="PTHR12919:SF20">
    <property type="entry name" value="SMALL RIBOSOMAL SUBUNIT PROTEIN BS16M"/>
    <property type="match status" value="1"/>
</dbReference>
<organism evidence="4 5">
    <name type="scientific">Succinivibrio dextrinosolvens DSM 3072</name>
    <dbReference type="NCBI Taxonomy" id="1123324"/>
    <lineage>
        <taxon>Bacteria</taxon>
        <taxon>Pseudomonadati</taxon>
        <taxon>Pseudomonadota</taxon>
        <taxon>Gammaproteobacteria</taxon>
        <taxon>Aeromonadales</taxon>
        <taxon>Succinivibrionaceae</taxon>
        <taxon>Succinivibrio</taxon>
    </lineage>
</organism>
<comment type="similarity">
    <text evidence="3">Belongs to the bacterial ribosomal protein bS16 family.</text>
</comment>
<dbReference type="NCBIfam" id="TIGR00002">
    <property type="entry name" value="S16"/>
    <property type="match status" value="1"/>
</dbReference>
<evidence type="ECO:0000313" key="5">
    <source>
        <dbReference type="Proteomes" id="UP000242432"/>
    </source>
</evidence>
<dbReference type="GO" id="GO:0003735">
    <property type="term" value="F:structural constituent of ribosome"/>
    <property type="evidence" value="ECO:0007669"/>
    <property type="project" value="InterPro"/>
</dbReference>
<dbReference type="SUPFAM" id="SSF54565">
    <property type="entry name" value="Ribosomal protein S16"/>
    <property type="match status" value="1"/>
</dbReference>
<evidence type="ECO:0000313" key="4">
    <source>
        <dbReference type="EMBL" id="SKA68679.1"/>
    </source>
</evidence>
<accession>A0A1T4VUT1</accession>
<dbReference type="InterPro" id="IPR023803">
    <property type="entry name" value="Ribosomal_bS16_dom_sf"/>
</dbReference>
<protein>
    <recommendedName>
        <fullName evidence="3">Small ribosomal subunit protein bS16</fullName>
    </recommendedName>
</protein>
<keyword evidence="1 3" id="KW-0689">Ribosomal protein</keyword>
<keyword evidence="2 3" id="KW-0687">Ribonucleoprotein</keyword>